<keyword evidence="2" id="KW-1185">Reference proteome</keyword>
<dbReference type="AlphaFoldDB" id="A0A8X7VKM4"/>
<comment type="caution">
    <text evidence="1">The sequence shown here is derived from an EMBL/GenBank/DDBJ whole genome shotgun (WGS) entry which is preliminary data.</text>
</comment>
<name>A0A8X7VKM4_BRACI</name>
<sequence>MGPSPPSTAASKIPRVSLFDDEDFLDDIPTQPTNTTTIPHTAPSKINRFSLIDETISCGDEMLEEMFKEAPDTIPDSWIAEEEEETGSETSLPPDIAEVMAGIHVPKTAPHIIHCTTSDAFDHTVLVSGELPIHWKHEPNDSSV</sequence>
<dbReference type="Proteomes" id="UP000886595">
    <property type="component" value="Unassembled WGS sequence"/>
</dbReference>
<dbReference type="OrthoDB" id="1097256at2759"/>
<evidence type="ECO:0000313" key="2">
    <source>
        <dbReference type="Proteomes" id="UP000886595"/>
    </source>
</evidence>
<dbReference type="EMBL" id="JAAMPC010000005">
    <property type="protein sequence ID" value="KAG2313184.1"/>
    <property type="molecule type" value="Genomic_DNA"/>
</dbReference>
<proteinExistence type="predicted"/>
<gene>
    <name evidence="1" type="ORF">Bca52824_024741</name>
</gene>
<reference evidence="1 2" key="1">
    <citation type="submission" date="2020-02" db="EMBL/GenBank/DDBJ databases">
        <authorList>
            <person name="Ma Q."/>
            <person name="Huang Y."/>
            <person name="Song X."/>
            <person name="Pei D."/>
        </authorList>
    </citation>
    <scope>NUCLEOTIDE SEQUENCE [LARGE SCALE GENOMIC DNA]</scope>
    <source>
        <strain evidence="1">Sxm20200214</strain>
        <tissue evidence="1">Leaf</tissue>
    </source>
</reference>
<protein>
    <submittedName>
        <fullName evidence="1">Uncharacterized protein</fullName>
    </submittedName>
</protein>
<evidence type="ECO:0000313" key="1">
    <source>
        <dbReference type="EMBL" id="KAG2313184.1"/>
    </source>
</evidence>
<organism evidence="1 2">
    <name type="scientific">Brassica carinata</name>
    <name type="common">Ethiopian mustard</name>
    <name type="synonym">Abyssinian cabbage</name>
    <dbReference type="NCBI Taxonomy" id="52824"/>
    <lineage>
        <taxon>Eukaryota</taxon>
        <taxon>Viridiplantae</taxon>
        <taxon>Streptophyta</taxon>
        <taxon>Embryophyta</taxon>
        <taxon>Tracheophyta</taxon>
        <taxon>Spermatophyta</taxon>
        <taxon>Magnoliopsida</taxon>
        <taxon>eudicotyledons</taxon>
        <taxon>Gunneridae</taxon>
        <taxon>Pentapetalae</taxon>
        <taxon>rosids</taxon>
        <taxon>malvids</taxon>
        <taxon>Brassicales</taxon>
        <taxon>Brassicaceae</taxon>
        <taxon>Brassiceae</taxon>
        <taxon>Brassica</taxon>
    </lineage>
</organism>
<accession>A0A8X7VKM4</accession>